<dbReference type="Proteomes" id="UP001212997">
    <property type="component" value="Unassembled WGS sequence"/>
</dbReference>
<protein>
    <submittedName>
        <fullName evidence="1">Uncharacterized protein</fullName>
    </submittedName>
</protein>
<name>A0AAD5V183_9APHY</name>
<organism evidence="1 2">
    <name type="scientific">Meripilus lineatus</name>
    <dbReference type="NCBI Taxonomy" id="2056292"/>
    <lineage>
        <taxon>Eukaryota</taxon>
        <taxon>Fungi</taxon>
        <taxon>Dikarya</taxon>
        <taxon>Basidiomycota</taxon>
        <taxon>Agaricomycotina</taxon>
        <taxon>Agaricomycetes</taxon>
        <taxon>Polyporales</taxon>
        <taxon>Meripilaceae</taxon>
        <taxon>Meripilus</taxon>
    </lineage>
</organism>
<dbReference type="AlphaFoldDB" id="A0AAD5V183"/>
<keyword evidence="2" id="KW-1185">Reference proteome</keyword>
<reference evidence="1" key="1">
    <citation type="submission" date="2022-07" db="EMBL/GenBank/DDBJ databases">
        <title>Genome Sequence of Physisporinus lineatus.</title>
        <authorList>
            <person name="Buettner E."/>
        </authorList>
    </citation>
    <scope>NUCLEOTIDE SEQUENCE</scope>
    <source>
        <strain evidence="1">VT162</strain>
    </source>
</reference>
<evidence type="ECO:0000313" key="1">
    <source>
        <dbReference type="EMBL" id="KAJ3479741.1"/>
    </source>
</evidence>
<gene>
    <name evidence="1" type="ORF">NLI96_g8853</name>
</gene>
<proteinExistence type="predicted"/>
<sequence>MGQSPEVSSRDSLTQQLQLLRQHSRPALYSEMAELLIYSWPYQTSSEVRSFSSKLVVTLAAGRVQATQGQEWFAAVVRKVIADRDTALQIVETVCRDIRSNDWIIDDPRFFFSVLVEMLVRHSSLVREAGVQHPKNNLIRSLAIAGQRQLCLGSENSQPSPTRDPEFLGIRKMLLTVM</sequence>
<accession>A0AAD5V183</accession>
<dbReference type="EMBL" id="JANAWD010000419">
    <property type="protein sequence ID" value="KAJ3479741.1"/>
    <property type="molecule type" value="Genomic_DNA"/>
</dbReference>
<comment type="caution">
    <text evidence="1">The sequence shown here is derived from an EMBL/GenBank/DDBJ whole genome shotgun (WGS) entry which is preliminary data.</text>
</comment>
<evidence type="ECO:0000313" key="2">
    <source>
        <dbReference type="Proteomes" id="UP001212997"/>
    </source>
</evidence>